<evidence type="ECO:0000313" key="3">
    <source>
        <dbReference type="Proteomes" id="UP000291469"/>
    </source>
</evidence>
<reference evidence="2 3" key="1">
    <citation type="submission" date="2019-01" db="EMBL/GenBank/DDBJ databases">
        <title>Egibacter rhizosphaerae EGI 80759T.</title>
        <authorList>
            <person name="Chen D.-D."/>
            <person name="Tian Y."/>
            <person name="Jiao J.-Y."/>
            <person name="Zhang X.-T."/>
            <person name="Zhang Y.-G."/>
            <person name="Zhang Y."/>
            <person name="Xiao M."/>
            <person name="Shu W.-S."/>
            <person name="Li W.-J."/>
        </authorList>
    </citation>
    <scope>NUCLEOTIDE SEQUENCE [LARGE SCALE GENOMIC DNA]</scope>
    <source>
        <strain evidence="2 3">EGI 80759</strain>
    </source>
</reference>
<dbReference type="AlphaFoldDB" id="A0A411YDX5"/>
<keyword evidence="1" id="KW-0472">Membrane</keyword>
<keyword evidence="1" id="KW-0812">Transmembrane</keyword>
<feature type="transmembrane region" description="Helical" evidence="1">
    <location>
        <begin position="90"/>
        <end position="107"/>
    </location>
</feature>
<sequence length="201" mass="21102">MRGQPHHESGWRPPGCGCGRPGCGWGRPGCGWGRPGCGCGRHGSGCGGAGYAAGDMADDADDGPPRPAPAGRRDTPPAWLVAWERLRGRAMALGAVLAAAAILPTLLAPSPELLPVALTVGWAGLLLMIAALWQPRRLQHHEAWVRDVRPPMDDANSFPRHAIACCTCGWYGIERGEVAEAFSDAAAHAPVVDPQVDRPMG</sequence>
<organism evidence="2 3">
    <name type="scientific">Egibacter rhizosphaerae</name>
    <dbReference type="NCBI Taxonomy" id="1670831"/>
    <lineage>
        <taxon>Bacteria</taxon>
        <taxon>Bacillati</taxon>
        <taxon>Actinomycetota</taxon>
        <taxon>Nitriliruptoria</taxon>
        <taxon>Egibacterales</taxon>
        <taxon>Egibacteraceae</taxon>
        <taxon>Egibacter</taxon>
    </lineage>
</organism>
<dbReference type="KEGG" id="erz:ER308_07670"/>
<proteinExistence type="predicted"/>
<evidence type="ECO:0000313" key="2">
    <source>
        <dbReference type="EMBL" id="QBI19443.1"/>
    </source>
</evidence>
<keyword evidence="1" id="KW-1133">Transmembrane helix</keyword>
<accession>A0A411YDX5</accession>
<evidence type="ECO:0000256" key="1">
    <source>
        <dbReference type="SAM" id="Phobius"/>
    </source>
</evidence>
<protein>
    <submittedName>
        <fullName evidence="2">Uncharacterized protein</fullName>
    </submittedName>
</protein>
<feature type="transmembrane region" description="Helical" evidence="1">
    <location>
        <begin position="113"/>
        <end position="133"/>
    </location>
</feature>
<name>A0A411YDX5_9ACTN</name>
<dbReference type="EMBL" id="CP036402">
    <property type="protein sequence ID" value="QBI19443.1"/>
    <property type="molecule type" value="Genomic_DNA"/>
</dbReference>
<keyword evidence="3" id="KW-1185">Reference proteome</keyword>
<gene>
    <name evidence="2" type="ORF">ER308_07670</name>
</gene>
<dbReference type="Proteomes" id="UP000291469">
    <property type="component" value="Chromosome"/>
</dbReference>